<feature type="domain" description="Resuscitation-promoting factor core lysozyme-like" evidence="3">
    <location>
        <begin position="54"/>
        <end position="126"/>
    </location>
</feature>
<dbReference type="SUPFAM" id="SSF53955">
    <property type="entry name" value="Lysozyme-like"/>
    <property type="match status" value="1"/>
</dbReference>
<protein>
    <submittedName>
        <fullName evidence="4">Transglycosylase-like domain protein</fullName>
    </submittedName>
</protein>
<dbReference type="Gene3D" id="1.10.530.10">
    <property type="match status" value="1"/>
</dbReference>
<evidence type="ECO:0000256" key="1">
    <source>
        <dbReference type="ARBA" id="ARBA00010830"/>
    </source>
</evidence>
<reference evidence="4 5" key="1">
    <citation type="submission" date="2017-02" db="EMBL/GenBank/DDBJ databases">
        <title>Complete genome sequences of Mycobacterium kansasii strains isolated from rhesus macaques.</title>
        <authorList>
            <person name="Panda A."/>
            <person name="Nagaraj S."/>
            <person name="Zhao X."/>
            <person name="Tettelin H."/>
            <person name="Detolla L.J."/>
        </authorList>
    </citation>
    <scope>NUCLEOTIDE SEQUENCE [LARGE SCALE GENOMIC DNA]</scope>
    <source>
        <strain evidence="4 5">11-3813</strain>
    </source>
</reference>
<dbReference type="GO" id="GO:0016787">
    <property type="term" value="F:hydrolase activity"/>
    <property type="evidence" value="ECO:0007669"/>
    <property type="project" value="UniProtKB-KW"/>
</dbReference>
<dbReference type="EMBL" id="MVBM01000002">
    <property type="protein sequence ID" value="OOK79401.1"/>
    <property type="molecule type" value="Genomic_DNA"/>
</dbReference>
<name>A0A1V3XLQ6_MYCKA</name>
<sequence>MDGKKGTAVMSFGTPATCAGRSAGAVARRVTAVAAAAGAVWILGPAVSPGSSHADSVNWEAIAQCESGGNWAADTGNGFYGGLQISQPTWEGNGGAGLPSATSPDGQIEVGERIMTTQGPGAWPRCSSCSRGDGPVGSLTHILTALMASSGGCPGNTDD</sequence>
<evidence type="ECO:0000259" key="3">
    <source>
        <dbReference type="Pfam" id="PF06737"/>
    </source>
</evidence>
<evidence type="ECO:0000313" key="4">
    <source>
        <dbReference type="EMBL" id="OOK79401.1"/>
    </source>
</evidence>
<gene>
    <name evidence="4" type="ORF">BZL30_1688</name>
</gene>
<dbReference type="AlphaFoldDB" id="A0A1V3XLQ6"/>
<accession>A0A1V3XLQ6</accession>
<comment type="similarity">
    <text evidence="1">Belongs to the transglycosylase family. Rpf subfamily.</text>
</comment>
<dbReference type="Pfam" id="PF06737">
    <property type="entry name" value="Transglycosylas"/>
    <property type="match status" value="1"/>
</dbReference>
<keyword evidence="2" id="KW-0378">Hydrolase</keyword>
<dbReference type="GO" id="GO:0009372">
    <property type="term" value="P:quorum sensing"/>
    <property type="evidence" value="ECO:0007669"/>
    <property type="project" value="UniProtKB-ARBA"/>
</dbReference>
<dbReference type="InterPro" id="IPR023346">
    <property type="entry name" value="Lysozyme-like_dom_sf"/>
</dbReference>
<evidence type="ECO:0000313" key="5">
    <source>
        <dbReference type="Proteomes" id="UP000189229"/>
    </source>
</evidence>
<organism evidence="4 5">
    <name type="scientific">Mycobacterium kansasii</name>
    <dbReference type="NCBI Taxonomy" id="1768"/>
    <lineage>
        <taxon>Bacteria</taxon>
        <taxon>Bacillati</taxon>
        <taxon>Actinomycetota</taxon>
        <taxon>Actinomycetes</taxon>
        <taxon>Mycobacteriales</taxon>
        <taxon>Mycobacteriaceae</taxon>
        <taxon>Mycobacterium</taxon>
    </lineage>
</organism>
<proteinExistence type="inferred from homology"/>
<dbReference type="GO" id="GO:0005576">
    <property type="term" value="C:extracellular region"/>
    <property type="evidence" value="ECO:0007669"/>
    <property type="project" value="UniProtKB-ARBA"/>
</dbReference>
<dbReference type="InterPro" id="IPR010618">
    <property type="entry name" value="RPF"/>
</dbReference>
<dbReference type="Proteomes" id="UP000189229">
    <property type="component" value="Unassembled WGS sequence"/>
</dbReference>
<dbReference type="CDD" id="cd13925">
    <property type="entry name" value="RPF"/>
    <property type="match status" value="1"/>
</dbReference>
<comment type="caution">
    <text evidence="4">The sequence shown here is derived from an EMBL/GenBank/DDBJ whole genome shotgun (WGS) entry which is preliminary data.</text>
</comment>
<dbReference type="GO" id="GO:0042127">
    <property type="term" value="P:regulation of cell population proliferation"/>
    <property type="evidence" value="ECO:0007669"/>
    <property type="project" value="UniProtKB-ARBA"/>
</dbReference>
<dbReference type="GO" id="GO:0010629">
    <property type="term" value="P:negative regulation of gene expression"/>
    <property type="evidence" value="ECO:0007669"/>
    <property type="project" value="UniProtKB-ARBA"/>
</dbReference>
<evidence type="ECO:0000256" key="2">
    <source>
        <dbReference type="ARBA" id="ARBA00022801"/>
    </source>
</evidence>